<sequence length="228" mass="25710">MEFEAPTSPRFFVLEEGILRSRYDVDVDTVDPVNHGDAPRCPRCGAFVGLLKWLPPYRVELELHGKELGDFIKNSAYELLISERLAEAFRAEGLTGLEGFHPVEVLRVRCMRKRPRQPISVPRYSVVSTCYGRAAVDTMLTRVRTTRPITCLECRSTTINAIHGIVLEPGTWQGEDIFRPRGLPGTLVVSERFKDFVERHGFTNMRLTPAEQYVKDPSNLGPAPLPTA</sequence>
<keyword evidence="2" id="KW-1185">Reference proteome</keyword>
<accession>A0A250IAW5</accession>
<dbReference type="Proteomes" id="UP000217289">
    <property type="component" value="Chromosome"/>
</dbReference>
<dbReference type="AlphaFoldDB" id="A0A250IAW5"/>
<organism evidence="1 2">
    <name type="scientific">Melittangium boletus DSM 14713</name>
    <dbReference type="NCBI Taxonomy" id="1294270"/>
    <lineage>
        <taxon>Bacteria</taxon>
        <taxon>Pseudomonadati</taxon>
        <taxon>Myxococcota</taxon>
        <taxon>Myxococcia</taxon>
        <taxon>Myxococcales</taxon>
        <taxon>Cystobacterineae</taxon>
        <taxon>Archangiaceae</taxon>
        <taxon>Melittangium</taxon>
    </lineage>
</organism>
<protein>
    <submittedName>
        <fullName evidence="1">Uncharacterized protein</fullName>
    </submittedName>
</protein>
<evidence type="ECO:0000313" key="1">
    <source>
        <dbReference type="EMBL" id="ATB28363.1"/>
    </source>
</evidence>
<name>A0A250IAW5_9BACT</name>
<gene>
    <name evidence="1" type="ORF">MEBOL_001809</name>
</gene>
<dbReference type="EMBL" id="CP022163">
    <property type="protein sequence ID" value="ATB28363.1"/>
    <property type="molecule type" value="Genomic_DNA"/>
</dbReference>
<dbReference type="KEGG" id="mbd:MEBOL_001809"/>
<proteinExistence type="predicted"/>
<evidence type="ECO:0000313" key="2">
    <source>
        <dbReference type="Proteomes" id="UP000217289"/>
    </source>
</evidence>
<reference evidence="1 2" key="1">
    <citation type="submission" date="2017-06" db="EMBL/GenBank/DDBJ databases">
        <authorList>
            <person name="Kim H.J."/>
            <person name="Triplett B.A."/>
        </authorList>
    </citation>
    <scope>NUCLEOTIDE SEQUENCE [LARGE SCALE GENOMIC DNA]</scope>
    <source>
        <strain evidence="1 2">DSM 14713</strain>
    </source>
</reference>